<comment type="caution">
    <text evidence="2">The sequence shown here is derived from an EMBL/GenBank/DDBJ whole genome shotgun (WGS) entry which is preliminary data.</text>
</comment>
<evidence type="ECO:0000256" key="1">
    <source>
        <dbReference type="SAM" id="MobiDB-lite"/>
    </source>
</evidence>
<sequence length="63" mass="7354">MPRKQSYIDADPVEKEKTERAARKKLRTSWRTGATEREKETSLQLAINKMGGGKKYSWLDEVR</sequence>
<dbReference type="EMBL" id="JAWHQM010000071">
    <property type="protein sequence ID" value="KAK5636499.1"/>
    <property type="molecule type" value="Genomic_DNA"/>
</dbReference>
<evidence type="ECO:0000313" key="3">
    <source>
        <dbReference type="Proteomes" id="UP001305414"/>
    </source>
</evidence>
<name>A0AAN7V5E3_9PEZI</name>
<accession>A0AAN7V5E3</accession>
<feature type="region of interest" description="Disordered" evidence="1">
    <location>
        <begin position="1"/>
        <end position="40"/>
    </location>
</feature>
<dbReference type="Proteomes" id="UP001305414">
    <property type="component" value="Unassembled WGS sequence"/>
</dbReference>
<gene>
    <name evidence="2" type="ORF">RRF57_012211</name>
</gene>
<dbReference type="AlphaFoldDB" id="A0AAN7V5E3"/>
<feature type="compositionally biased region" description="Basic and acidic residues" evidence="1">
    <location>
        <begin position="12"/>
        <end position="21"/>
    </location>
</feature>
<reference evidence="2 3" key="1">
    <citation type="submission" date="2023-10" db="EMBL/GenBank/DDBJ databases">
        <title>Draft genome sequence of Xylaria bambusicola isolate GMP-LS, the root and basal stem rot pathogen of sugarcane in Indonesia.</title>
        <authorList>
            <person name="Selvaraj P."/>
            <person name="Muralishankar V."/>
            <person name="Muruganantham S."/>
            <person name="Sp S."/>
            <person name="Haryani S."/>
            <person name="Lau K.J.X."/>
            <person name="Naqvi N.I."/>
        </authorList>
    </citation>
    <scope>NUCLEOTIDE SEQUENCE [LARGE SCALE GENOMIC DNA]</scope>
    <source>
        <strain evidence="2">GMP-LS</strain>
    </source>
</reference>
<organism evidence="2 3">
    <name type="scientific">Xylaria bambusicola</name>
    <dbReference type="NCBI Taxonomy" id="326684"/>
    <lineage>
        <taxon>Eukaryota</taxon>
        <taxon>Fungi</taxon>
        <taxon>Dikarya</taxon>
        <taxon>Ascomycota</taxon>
        <taxon>Pezizomycotina</taxon>
        <taxon>Sordariomycetes</taxon>
        <taxon>Xylariomycetidae</taxon>
        <taxon>Xylariales</taxon>
        <taxon>Xylariaceae</taxon>
        <taxon>Xylaria</taxon>
    </lineage>
</organism>
<keyword evidence="3" id="KW-1185">Reference proteome</keyword>
<proteinExistence type="predicted"/>
<evidence type="ECO:0000313" key="2">
    <source>
        <dbReference type="EMBL" id="KAK5636499.1"/>
    </source>
</evidence>
<protein>
    <submittedName>
        <fullName evidence="2">Uncharacterized protein</fullName>
    </submittedName>
</protein>